<sequence>MPAISNSRPKSVALIPTNNVTTKDGVTVRARIDPTLTVEDVVKQLCINLKIQEPPVMYALRDETDDLVTNDNLRKKIKAKVNLKLVKAPKLEAVDIVDNLLSRDPKTLKITLFSLQKFIREEQFANEFLNRDGLRELVEVINASRGNTLAYALSAMQHLMDLDYGWSTLDDTFIFKIVQTLSSSSSLINVCRPATAILKKLVEADPASAPGPVVASSSRSPPAPPLGSVWRYGFHVVFEQMRKEKGMLETVVSRLGSADTAMALYSMMLINSLLAHVNDTRWEEFIGELERLNVRKAVIRLMSSHIIEDLTSCILDFQANMIRVTFRKKNTLIEPDAEPLHAIALNTIWAASKLESSGSVKWRKLGFKSENMTQEFSEVGALGLDCLRHFAYSDQASFAQVVQEQISRPEERRCPIGRTSNEIVELLSEHWNIFAPGYSTSTAFQPFFLNFFKVHALALNFFLRMWNESGAAMGDFPRVIALSRSQVNVALRKENVRAWHEVEHDFLESDYRAVRDRQMKELEQEDDLLSKIPVRNLRAKLYKESYEFVRQQRIQCLMQGAWFVNAIPLQSPTPREHVRRSPRPWRFLRLDNGLKYLHYVDSPVKFPVRNGLEDLPERMEISLISEIATGTCAPPPNVLRDQSDLPPASPLTPSNLSFSLLSAHEGSLADQIAPDQSRWADWTDGLNMLRRDGGHVASQETAGFVQALTEIGLKIKLLDLSGEKVDIPSGLVAGNPPTNTDFFFSELM</sequence>
<proteinExistence type="predicted"/>
<evidence type="ECO:0000313" key="6">
    <source>
        <dbReference type="EMBL" id="KZP09903.1"/>
    </source>
</evidence>
<comment type="function">
    <text evidence="4">Involved in cytoskeletal rearrangements required for phagocytosis of apoptotic cells and cell motility. Acts in association with DOCK1 and CRK. Was initially proposed to be required in complex with DOCK1 to activate Rac Rho small GTPases. May enhance the guanine nucleotide exchange factor (GEF) activity of DOCK1.</text>
</comment>
<dbReference type="Pfam" id="PF11841">
    <property type="entry name" value="ELMO_ARM"/>
    <property type="match status" value="1"/>
</dbReference>
<evidence type="ECO:0000256" key="1">
    <source>
        <dbReference type="ARBA" id="ARBA00022703"/>
    </source>
</evidence>
<dbReference type="InterPro" id="IPR024574">
    <property type="entry name" value="ELMO_ARM"/>
</dbReference>
<organism evidence="6 7">
    <name type="scientific">Athelia psychrophila</name>
    <dbReference type="NCBI Taxonomy" id="1759441"/>
    <lineage>
        <taxon>Eukaryota</taxon>
        <taxon>Fungi</taxon>
        <taxon>Dikarya</taxon>
        <taxon>Basidiomycota</taxon>
        <taxon>Agaricomycotina</taxon>
        <taxon>Agaricomycetes</taxon>
        <taxon>Agaricomycetidae</taxon>
        <taxon>Atheliales</taxon>
        <taxon>Atheliaceae</taxon>
        <taxon>Athelia</taxon>
    </lineage>
</organism>
<dbReference type="InterPro" id="IPR011989">
    <property type="entry name" value="ARM-like"/>
</dbReference>
<dbReference type="EMBL" id="KV417690">
    <property type="protein sequence ID" value="KZP09903.1"/>
    <property type="molecule type" value="Genomic_DNA"/>
</dbReference>
<protein>
    <recommendedName>
        <fullName evidence="5">ELMO domain-containing protein</fullName>
    </recommendedName>
</protein>
<dbReference type="SUPFAM" id="SSF48371">
    <property type="entry name" value="ARM repeat"/>
    <property type="match status" value="1"/>
</dbReference>
<feature type="domain" description="ELMO" evidence="5">
    <location>
        <begin position="340"/>
        <end position="491"/>
    </location>
</feature>
<dbReference type="InterPro" id="IPR001849">
    <property type="entry name" value="PH_domain"/>
</dbReference>
<keyword evidence="1" id="KW-0053">Apoptosis</keyword>
<dbReference type="Proteomes" id="UP000076532">
    <property type="component" value="Unassembled WGS sequence"/>
</dbReference>
<keyword evidence="2" id="KW-0581">Phagocytosis</keyword>
<dbReference type="GO" id="GO:0006915">
    <property type="term" value="P:apoptotic process"/>
    <property type="evidence" value="ECO:0007669"/>
    <property type="project" value="UniProtKB-KW"/>
</dbReference>
<dbReference type="AlphaFoldDB" id="A0A165YTK4"/>
<keyword evidence="7" id="KW-1185">Reference proteome</keyword>
<dbReference type="InterPro" id="IPR050868">
    <property type="entry name" value="ELMO_domain-containing"/>
</dbReference>
<evidence type="ECO:0000313" key="7">
    <source>
        <dbReference type="Proteomes" id="UP000076532"/>
    </source>
</evidence>
<dbReference type="OrthoDB" id="28413at2759"/>
<dbReference type="STRING" id="436010.A0A165YTK4"/>
<dbReference type="GO" id="GO:0048870">
    <property type="term" value="P:cell motility"/>
    <property type="evidence" value="ECO:0007669"/>
    <property type="project" value="TreeGrafter"/>
</dbReference>
<accession>A0A165YTK4</accession>
<dbReference type="Gene3D" id="2.30.29.30">
    <property type="entry name" value="Pleckstrin-homology domain (PH domain)/Phosphotyrosine-binding domain (PTB)"/>
    <property type="match status" value="1"/>
</dbReference>
<dbReference type="GO" id="GO:0017124">
    <property type="term" value="F:SH3 domain binding"/>
    <property type="evidence" value="ECO:0007669"/>
    <property type="project" value="UniProtKB-KW"/>
</dbReference>
<name>A0A165YTK4_9AGAM</name>
<evidence type="ECO:0000256" key="2">
    <source>
        <dbReference type="ARBA" id="ARBA00022907"/>
    </source>
</evidence>
<dbReference type="PROSITE" id="PS51335">
    <property type="entry name" value="ELMO"/>
    <property type="match status" value="1"/>
</dbReference>
<dbReference type="GO" id="GO:0007015">
    <property type="term" value="P:actin filament organization"/>
    <property type="evidence" value="ECO:0007669"/>
    <property type="project" value="TreeGrafter"/>
</dbReference>
<dbReference type="PANTHER" id="PTHR12771">
    <property type="entry name" value="ENGULFMENT AND CELL MOTILITY"/>
    <property type="match status" value="1"/>
</dbReference>
<reference evidence="6 7" key="1">
    <citation type="journal article" date="2016" name="Mol. Biol. Evol.">
        <title>Comparative Genomics of Early-Diverging Mushroom-Forming Fungi Provides Insights into the Origins of Lignocellulose Decay Capabilities.</title>
        <authorList>
            <person name="Nagy L.G."/>
            <person name="Riley R."/>
            <person name="Tritt A."/>
            <person name="Adam C."/>
            <person name="Daum C."/>
            <person name="Floudas D."/>
            <person name="Sun H."/>
            <person name="Yadav J.S."/>
            <person name="Pangilinan J."/>
            <person name="Larsson K.H."/>
            <person name="Matsuura K."/>
            <person name="Barry K."/>
            <person name="Labutti K."/>
            <person name="Kuo R."/>
            <person name="Ohm R.A."/>
            <person name="Bhattacharya S.S."/>
            <person name="Shirouzu T."/>
            <person name="Yoshinaga Y."/>
            <person name="Martin F.M."/>
            <person name="Grigoriev I.V."/>
            <person name="Hibbett D.S."/>
        </authorList>
    </citation>
    <scope>NUCLEOTIDE SEQUENCE [LARGE SCALE GENOMIC DNA]</scope>
    <source>
        <strain evidence="6 7">CBS 109695</strain>
    </source>
</reference>
<dbReference type="InterPro" id="IPR006816">
    <property type="entry name" value="ELMO_dom"/>
</dbReference>
<dbReference type="Pfam" id="PF04727">
    <property type="entry name" value="ELMO_CED12"/>
    <property type="match status" value="1"/>
</dbReference>
<dbReference type="GO" id="GO:0005886">
    <property type="term" value="C:plasma membrane"/>
    <property type="evidence" value="ECO:0007669"/>
    <property type="project" value="TreeGrafter"/>
</dbReference>
<dbReference type="Gene3D" id="1.25.10.10">
    <property type="entry name" value="Leucine-rich Repeat Variant"/>
    <property type="match status" value="1"/>
</dbReference>
<evidence type="ECO:0000259" key="5">
    <source>
        <dbReference type="PROSITE" id="PS51335"/>
    </source>
</evidence>
<gene>
    <name evidence="6" type="ORF">FIBSPDRAFT_759247</name>
</gene>
<keyword evidence="3" id="KW-0729">SH3-binding</keyword>
<evidence type="ECO:0000256" key="4">
    <source>
        <dbReference type="ARBA" id="ARBA00024863"/>
    </source>
</evidence>
<dbReference type="PANTHER" id="PTHR12771:SF56">
    <property type="entry name" value="CED-12"/>
    <property type="match status" value="1"/>
</dbReference>
<dbReference type="InterPro" id="IPR016024">
    <property type="entry name" value="ARM-type_fold"/>
</dbReference>
<dbReference type="Pfam" id="PF16457">
    <property type="entry name" value="PH_12"/>
    <property type="match status" value="1"/>
</dbReference>
<evidence type="ECO:0000256" key="3">
    <source>
        <dbReference type="ARBA" id="ARBA00023036"/>
    </source>
</evidence>
<dbReference type="InterPro" id="IPR011993">
    <property type="entry name" value="PH-like_dom_sf"/>
</dbReference>